<dbReference type="InterPro" id="IPR012337">
    <property type="entry name" value="RNaseH-like_sf"/>
</dbReference>
<dbReference type="Proteomes" id="UP000189701">
    <property type="component" value="Unplaced"/>
</dbReference>
<evidence type="ECO:0000259" key="1">
    <source>
        <dbReference type="Pfam" id="PF17919"/>
    </source>
</evidence>
<gene>
    <name evidence="3" type="primary">LOC104239457</name>
</gene>
<dbReference type="RefSeq" id="XP_009792391.1">
    <property type="nucleotide sequence ID" value="XM_009794089.1"/>
</dbReference>
<protein>
    <submittedName>
        <fullName evidence="3">Uncharacterized protein LOC104239457</fullName>
    </submittedName>
</protein>
<dbReference type="Pfam" id="PF17919">
    <property type="entry name" value="RT_RNaseH_2"/>
    <property type="match status" value="1"/>
</dbReference>
<reference evidence="3" key="2">
    <citation type="submission" date="2025-08" db="UniProtKB">
        <authorList>
            <consortium name="RefSeq"/>
        </authorList>
    </citation>
    <scope>IDENTIFICATION</scope>
    <source>
        <tissue evidence="3">Leaf</tissue>
    </source>
</reference>
<dbReference type="Gene3D" id="3.30.70.270">
    <property type="match status" value="1"/>
</dbReference>
<evidence type="ECO:0000313" key="3">
    <source>
        <dbReference type="RefSeq" id="XP_009792391.1"/>
    </source>
</evidence>
<dbReference type="AlphaFoldDB" id="A0A1U7XRY2"/>
<reference evidence="2" key="1">
    <citation type="journal article" date="2013" name="Genome Biol.">
        <title>Reference genomes and transcriptomes of Nicotiana sylvestris and Nicotiana tomentosiformis.</title>
        <authorList>
            <person name="Sierro N."/>
            <person name="Battey J.N."/>
            <person name="Ouadi S."/>
            <person name="Bovet L."/>
            <person name="Goepfert S."/>
            <person name="Bakaher N."/>
            <person name="Peitsch M.C."/>
            <person name="Ivanov N.V."/>
        </authorList>
    </citation>
    <scope>NUCLEOTIDE SEQUENCE [LARGE SCALE GENOMIC DNA]</scope>
</reference>
<dbReference type="InterPro" id="IPR043128">
    <property type="entry name" value="Rev_trsase/Diguanyl_cyclase"/>
</dbReference>
<dbReference type="PANTHER" id="PTHR48475:SF1">
    <property type="entry name" value="RNASE H TYPE-1 DOMAIN-CONTAINING PROTEIN"/>
    <property type="match status" value="1"/>
</dbReference>
<dbReference type="GO" id="GO:0003676">
    <property type="term" value="F:nucleic acid binding"/>
    <property type="evidence" value="ECO:0007669"/>
    <property type="project" value="InterPro"/>
</dbReference>
<dbReference type="SUPFAM" id="SSF53098">
    <property type="entry name" value="Ribonuclease H-like"/>
    <property type="match status" value="1"/>
</dbReference>
<dbReference type="InterPro" id="IPR041577">
    <property type="entry name" value="RT_RNaseH_2"/>
</dbReference>
<dbReference type="OrthoDB" id="1740934at2759"/>
<name>A0A1U7XRY2_NICSY</name>
<dbReference type="eggNOG" id="KOG0017">
    <property type="taxonomic scope" value="Eukaryota"/>
</dbReference>
<dbReference type="Gene3D" id="3.30.420.10">
    <property type="entry name" value="Ribonuclease H-like superfamily/Ribonuclease H"/>
    <property type="match status" value="1"/>
</dbReference>
<organism evidence="2 3">
    <name type="scientific">Nicotiana sylvestris</name>
    <name type="common">Wood tobacco</name>
    <name type="synonym">South American tobacco</name>
    <dbReference type="NCBI Taxonomy" id="4096"/>
    <lineage>
        <taxon>Eukaryota</taxon>
        <taxon>Viridiplantae</taxon>
        <taxon>Streptophyta</taxon>
        <taxon>Embryophyta</taxon>
        <taxon>Tracheophyta</taxon>
        <taxon>Spermatophyta</taxon>
        <taxon>Magnoliopsida</taxon>
        <taxon>eudicotyledons</taxon>
        <taxon>Gunneridae</taxon>
        <taxon>Pentapetalae</taxon>
        <taxon>asterids</taxon>
        <taxon>lamiids</taxon>
        <taxon>Solanales</taxon>
        <taxon>Solanaceae</taxon>
        <taxon>Nicotianoideae</taxon>
        <taxon>Nicotianeae</taxon>
        <taxon>Nicotiana</taxon>
    </lineage>
</organism>
<feature type="domain" description="Reverse transcriptase/retrotransposon-derived protein RNase H-like" evidence="1">
    <location>
        <begin position="58"/>
        <end position="108"/>
    </location>
</feature>
<dbReference type="InterPro" id="IPR043502">
    <property type="entry name" value="DNA/RNA_pol_sf"/>
</dbReference>
<dbReference type="PANTHER" id="PTHR48475">
    <property type="entry name" value="RIBONUCLEASE H"/>
    <property type="match status" value="1"/>
</dbReference>
<accession>A0A1U7XRY2</accession>
<dbReference type="SUPFAM" id="SSF56672">
    <property type="entry name" value="DNA/RNA polymerases"/>
    <property type="match status" value="1"/>
</dbReference>
<keyword evidence="2" id="KW-1185">Reference proteome</keyword>
<dbReference type="STRING" id="4096.A0A1U7XRY2"/>
<sequence length="150" mass="17116">MCIRQIKAIEEIPDMLTSKKEVQRLIGRIVALWRFISKSSEKCFKLFSALKKQDRFEWTEECQQALKNLKTYLSNPPLLAKPKVGKRLLIYLDVSEVAVSAVLVREDQVVIAGLELAHELGINQIVIKSDSQLVVNLMLGTYTAREARMQ</sequence>
<dbReference type="InterPro" id="IPR036397">
    <property type="entry name" value="RNaseH_sf"/>
</dbReference>
<evidence type="ECO:0000313" key="2">
    <source>
        <dbReference type="Proteomes" id="UP000189701"/>
    </source>
</evidence>
<proteinExistence type="predicted"/>